<evidence type="ECO:0000259" key="3">
    <source>
        <dbReference type="PROSITE" id="PS50238"/>
    </source>
</evidence>
<evidence type="ECO:0000256" key="2">
    <source>
        <dbReference type="SAM" id="MobiDB-lite"/>
    </source>
</evidence>
<dbReference type="InterPro" id="IPR008936">
    <property type="entry name" value="Rho_GTPase_activation_prot"/>
</dbReference>
<accession>A0A9W7AIE2</accession>
<dbReference type="SMART" id="SM00324">
    <property type="entry name" value="RhoGAP"/>
    <property type="match status" value="1"/>
</dbReference>
<dbReference type="SUPFAM" id="SSF48350">
    <property type="entry name" value="GTPase activation domain, GAP"/>
    <property type="match status" value="1"/>
</dbReference>
<dbReference type="PANTHER" id="PTHR15228:SF24">
    <property type="entry name" value="RHO-GAP DOMAIN-CONTAINING PROTEIN"/>
    <property type="match status" value="1"/>
</dbReference>
<protein>
    <recommendedName>
        <fullName evidence="3">Rho-GAP domain-containing protein</fullName>
    </recommendedName>
</protein>
<dbReference type="InterPro" id="IPR051025">
    <property type="entry name" value="RhoGAP"/>
</dbReference>
<dbReference type="EMBL" id="BRXY01000156">
    <property type="protein sequence ID" value="GMH72359.1"/>
    <property type="molecule type" value="Genomic_DNA"/>
</dbReference>
<reference evidence="5" key="1">
    <citation type="journal article" date="2023" name="Commun. Biol.">
        <title>Genome analysis of Parmales, the sister group of diatoms, reveals the evolutionary specialization of diatoms from phago-mixotrophs to photoautotrophs.</title>
        <authorList>
            <person name="Ban H."/>
            <person name="Sato S."/>
            <person name="Yoshikawa S."/>
            <person name="Yamada K."/>
            <person name="Nakamura Y."/>
            <person name="Ichinomiya M."/>
            <person name="Sato N."/>
            <person name="Blanc-Mathieu R."/>
            <person name="Endo H."/>
            <person name="Kuwata A."/>
            <person name="Ogata H."/>
        </authorList>
    </citation>
    <scope>NUCLEOTIDE SEQUENCE [LARGE SCALE GENOMIC DNA]</scope>
    <source>
        <strain evidence="5">NIES 3701</strain>
    </source>
</reference>
<gene>
    <name evidence="4" type="ORF">TrST_g13246</name>
</gene>
<evidence type="ECO:0000313" key="5">
    <source>
        <dbReference type="Proteomes" id="UP001165085"/>
    </source>
</evidence>
<evidence type="ECO:0000313" key="4">
    <source>
        <dbReference type="EMBL" id="GMH72359.1"/>
    </source>
</evidence>
<dbReference type="Proteomes" id="UP001165085">
    <property type="component" value="Unassembled WGS sequence"/>
</dbReference>
<dbReference type="Gene3D" id="1.20.1270.60">
    <property type="entry name" value="Arfaptin homology (AH) domain/BAR domain"/>
    <property type="match status" value="1"/>
</dbReference>
<dbReference type="SUPFAM" id="SSF103657">
    <property type="entry name" value="BAR/IMD domain-like"/>
    <property type="match status" value="1"/>
</dbReference>
<name>A0A9W7AIE2_9STRA</name>
<feature type="compositionally biased region" description="Acidic residues" evidence="2">
    <location>
        <begin position="502"/>
        <end position="515"/>
    </location>
</feature>
<dbReference type="OrthoDB" id="185175at2759"/>
<dbReference type="GO" id="GO:0007165">
    <property type="term" value="P:signal transduction"/>
    <property type="evidence" value="ECO:0007669"/>
    <property type="project" value="InterPro"/>
</dbReference>
<dbReference type="InterPro" id="IPR027267">
    <property type="entry name" value="AH/BAR_dom_sf"/>
</dbReference>
<sequence>MNFLKGVPAPAEQGASFGFVNFKRRLQETALDKLGVKEVICDKTTNDALINGDLEKVHDSKKYLEQTKRLLLSHIQTTLAYKESLRAISLASLYSPGDGVAVELPSRFDDKVFKCFEHCLKDNCVELINHSLELTKIITEKQKRRHNMVLDYSHHHRLHQRIMEKEEAEPEEIARRKAKLAAATESVTKANTELSKILKGYIDLWPSVEKHVKLGLTAAHGFLSSQICGSAAIVESSSSPNPLQADLTSILLGLRTGKTLRVFSSRYTALQAQIIDIVQAPEIPFASEVVATNSSRNIRSSSFEPGGQTPSTLTNEIPGIIIDCITYISAHGLDHVGVFRLAGDSTEVDDLLELYVSAEESDEADATHPLVSSELSTVNNVCSLMKLYLRNLPVSLIPPQSYTALLKSLKSAERLTTSLLSLSKSWPEGHWTLLETLIQFLRKIEAKSLINMMTSQNLAIVFAPTILKPEKGYDPMLEMKDVKDVIKVVEFIIDSDLFRDESDDDDNHDYNDNDSDSGGKRVASYIKKKKKESVGIIKPPAVPPPAVPPPAIPPPVAPRLVSESE</sequence>
<dbReference type="PROSITE" id="PS50238">
    <property type="entry name" value="RHOGAP"/>
    <property type="match status" value="1"/>
</dbReference>
<feature type="compositionally biased region" description="Pro residues" evidence="2">
    <location>
        <begin position="540"/>
        <end position="557"/>
    </location>
</feature>
<dbReference type="Pfam" id="PF00620">
    <property type="entry name" value="RhoGAP"/>
    <property type="match status" value="1"/>
</dbReference>
<comment type="caution">
    <text evidence="4">The sequence shown here is derived from an EMBL/GenBank/DDBJ whole genome shotgun (WGS) entry which is preliminary data.</text>
</comment>
<dbReference type="CDD" id="cd00159">
    <property type="entry name" value="RhoGAP"/>
    <property type="match status" value="1"/>
</dbReference>
<dbReference type="AlphaFoldDB" id="A0A9W7AIE2"/>
<dbReference type="PANTHER" id="PTHR15228">
    <property type="entry name" value="SPERMATHECAL PHYSIOLOGY VARIANT"/>
    <property type="match status" value="1"/>
</dbReference>
<proteinExistence type="predicted"/>
<keyword evidence="1" id="KW-0343">GTPase activation</keyword>
<dbReference type="Gene3D" id="1.10.555.10">
    <property type="entry name" value="Rho GTPase activation protein"/>
    <property type="match status" value="1"/>
</dbReference>
<organism evidence="4 5">
    <name type="scientific">Triparma strigata</name>
    <dbReference type="NCBI Taxonomy" id="1606541"/>
    <lineage>
        <taxon>Eukaryota</taxon>
        <taxon>Sar</taxon>
        <taxon>Stramenopiles</taxon>
        <taxon>Ochrophyta</taxon>
        <taxon>Bolidophyceae</taxon>
        <taxon>Parmales</taxon>
        <taxon>Triparmaceae</taxon>
        <taxon>Triparma</taxon>
    </lineage>
</organism>
<feature type="domain" description="Rho-GAP" evidence="3">
    <location>
        <begin position="311"/>
        <end position="500"/>
    </location>
</feature>
<keyword evidence="5" id="KW-1185">Reference proteome</keyword>
<dbReference type="InterPro" id="IPR000198">
    <property type="entry name" value="RhoGAP_dom"/>
</dbReference>
<evidence type="ECO:0000256" key="1">
    <source>
        <dbReference type="ARBA" id="ARBA00022468"/>
    </source>
</evidence>
<feature type="region of interest" description="Disordered" evidence="2">
    <location>
        <begin position="502"/>
        <end position="565"/>
    </location>
</feature>
<dbReference type="GO" id="GO:0005096">
    <property type="term" value="F:GTPase activator activity"/>
    <property type="evidence" value="ECO:0007669"/>
    <property type="project" value="UniProtKB-KW"/>
</dbReference>